<protein>
    <submittedName>
        <fullName evidence="1">Uncharacterized protein</fullName>
    </submittedName>
</protein>
<evidence type="ECO:0000313" key="2">
    <source>
        <dbReference type="Proteomes" id="UP000650081"/>
    </source>
</evidence>
<proteinExistence type="predicted"/>
<comment type="caution">
    <text evidence="1">The sequence shown here is derived from an EMBL/GenBank/DDBJ whole genome shotgun (WGS) entry which is preliminary data.</text>
</comment>
<dbReference type="Proteomes" id="UP000650081">
    <property type="component" value="Unassembled WGS sequence"/>
</dbReference>
<dbReference type="RefSeq" id="WP_187467397.1">
    <property type="nucleotide sequence ID" value="NZ_JAUFQK010000001.1"/>
</dbReference>
<dbReference type="EMBL" id="JACSIT010000135">
    <property type="protein sequence ID" value="MBC6995362.1"/>
    <property type="molecule type" value="Genomic_DNA"/>
</dbReference>
<gene>
    <name evidence="1" type="ORF">H9S92_14405</name>
</gene>
<dbReference type="AlphaFoldDB" id="A0A923PRE9"/>
<reference evidence="1" key="1">
    <citation type="submission" date="2020-08" db="EMBL/GenBank/DDBJ databases">
        <title>Lewinella bacteria from marine environments.</title>
        <authorList>
            <person name="Zhong Y."/>
        </authorList>
    </citation>
    <scope>NUCLEOTIDE SEQUENCE</scope>
    <source>
        <strain evidence="1">KCTC 42187</strain>
    </source>
</reference>
<name>A0A923PRE9_9BACT</name>
<accession>A0A923PRE9</accession>
<sequence>MFEQAPNAVLYTHPSSLFCHPLTLTRYRRALHAGAARPQRHQDYPALYPRFWISTCAASSAPWMTSWAAKSAIEIQDCCGYKVVMCNEKKMKIILSLIIACISITAYSQSNMELTKSLINKYIEELNLIRGDKNLLKEYRFTNDKSNHFERLRINIALFNDFKQTDFWISKYLFEQESIWRKSEIDYDNEDVDNLYFSALLVSKYQKPEMVIKFFETKMIDFDSSIGFDGEFLLSSGKEETFKYLSESGSEIVNKIYKHIGNSIENCGYKDDDLKVWRDFKYQYFKDYILPIEDPMWFLYSMNEKELLKANFQSWIDSNNEWSESKIYRFRTFSEYLDDRESHIKSLKMILKHNNEPENGESYWAKKLREVESRNEK</sequence>
<organism evidence="1 2">
    <name type="scientific">Neolewinella lacunae</name>
    <dbReference type="NCBI Taxonomy" id="1517758"/>
    <lineage>
        <taxon>Bacteria</taxon>
        <taxon>Pseudomonadati</taxon>
        <taxon>Bacteroidota</taxon>
        <taxon>Saprospiria</taxon>
        <taxon>Saprospirales</taxon>
        <taxon>Lewinellaceae</taxon>
        <taxon>Neolewinella</taxon>
    </lineage>
</organism>
<keyword evidence="2" id="KW-1185">Reference proteome</keyword>
<evidence type="ECO:0000313" key="1">
    <source>
        <dbReference type="EMBL" id="MBC6995362.1"/>
    </source>
</evidence>